<sequence>MSCWHGLIPVSASAEPFPVTATPRAATPSALPPVETPESQEDMRLLVAGQWQLMWWRFRKHKVAMVATAVSLLIYFVAVFAEFLAPLPRDHYAADYTFAPPQRIKLILEDEFGNREFHPHVLGYTVEIEAAALRRVFKPDPEQVIELGFFVDGLEEYRVLGIFPSRKHFFGPKDPTQPFYLFGADKLGQDLYSRLIFGTRISMTIGLVGVALSLIFGILLGGVSGLFGGTVDNIIQRTIEFFRAVPSIPLWMGLSAALPDDWDAIKRYFAITVILSILGWTGLARVVRGRFLSLREEDFVMSARLDGVGELGIILRYMLPSFLSHIIASVTLSIPGMILAETSLSFLGLGLRPPVVSWGVLLKDAQRVQVLATAPWLLIAAVPVIVSVLALNYVGDGLRDAADPYSR</sequence>
<evidence type="ECO:0000256" key="5">
    <source>
        <dbReference type="RuleBase" id="RU363032"/>
    </source>
</evidence>
<dbReference type="AlphaFoldDB" id="A0A6B1DU62"/>
<dbReference type="SUPFAM" id="SSF161098">
    <property type="entry name" value="MetI-like"/>
    <property type="match status" value="1"/>
</dbReference>
<protein>
    <submittedName>
        <fullName evidence="7">ABC transporter permease</fullName>
    </submittedName>
</protein>
<feature type="transmembrane region" description="Helical" evidence="5">
    <location>
        <begin position="370"/>
        <end position="394"/>
    </location>
</feature>
<comment type="caution">
    <text evidence="7">The sequence shown here is derived from an EMBL/GenBank/DDBJ whole genome shotgun (WGS) entry which is preliminary data.</text>
</comment>
<dbReference type="Pfam" id="PF00528">
    <property type="entry name" value="BPD_transp_1"/>
    <property type="match status" value="1"/>
</dbReference>
<dbReference type="GO" id="GO:0055085">
    <property type="term" value="P:transmembrane transport"/>
    <property type="evidence" value="ECO:0007669"/>
    <property type="project" value="InterPro"/>
</dbReference>
<evidence type="ECO:0000256" key="4">
    <source>
        <dbReference type="ARBA" id="ARBA00023136"/>
    </source>
</evidence>
<gene>
    <name evidence="7" type="ORF">F4Y08_09365</name>
</gene>
<dbReference type="PANTHER" id="PTHR43839">
    <property type="entry name" value="OPPC IN A BINDING PROTEIN-DEPENDENT TRANSPORT SYSTEM"/>
    <property type="match status" value="1"/>
</dbReference>
<feature type="transmembrane region" description="Helical" evidence="5">
    <location>
        <begin position="63"/>
        <end position="85"/>
    </location>
</feature>
<accession>A0A6B1DU62</accession>
<dbReference type="GO" id="GO:0005886">
    <property type="term" value="C:plasma membrane"/>
    <property type="evidence" value="ECO:0007669"/>
    <property type="project" value="UniProtKB-SubCell"/>
</dbReference>
<feature type="domain" description="ABC transmembrane type-1" evidence="6">
    <location>
        <begin position="199"/>
        <end position="390"/>
    </location>
</feature>
<comment type="subcellular location">
    <subcellularLocation>
        <location evidence="5">Cell membrane</location>
        <topology evidence="5">Multi-pass membrane protein</topology>
    </subcellularLocation>
    <subcellularLocation>
        <location evidence="1">Membrane</location>
        <topology evidence="1">Multi-pass membrane protein</topology>
    </subcellularLocation>
</comment>
<dbReference type="Pfam" id="PF12911">
    <property type="entry name" value="OppC_N"/>
    <property type="match status" value="1"/>
</dbReference>
<evidence type="ECO:0000256" key="2">
    <source>
        <dbReference type="ARBA" id="ARBA00022692"/>
    </source>
</evidence>
<evidence type="ECO:0000259" key="6">
    <source>
        <dbReference type="PROSITE" id="PS50928"/>
    </source>
</evidence>
<evidence type="ECO:0000256" key="1">
    <source>
        <dbReference type="ARBA" id="ARBA00004141"/>
    </source>
</evidence>
<dbReference type="PANTHER" id="PTHR43839:SF3">
    <property type="entry name" value="OLIGOPEPTIDE ABC TRANSPORTER, PERMEASE PROTEIN"/>
    <property type="match status" value="1"/>
</dbReference>
<name>A0A6B1DU62_9CHLR</name>
<evidence type="ECO:0000313" key="7">
    <source>
        <dbReference type="EMBL" id="MYD90526.1"/>
    </source>
</evidence>
<keyword evidence="3 5" id="KW-1133">Transmembrane helix</keyword>
<dbReference type="InterPro" id="IPR035906">
    <property type="entry name" value="MetI-like_sf"/>
</dbReference>
<comment type="similarity">
    <text evidence="5">Belongs to the binding-protein-dependent transport system permease family.</text>
</comment>
<keyword evidence="4 5" id="KW-0472">Membrane</keyword>
<evidence type="ECO:0000256" key="3">
    <source>
        <dbReference type="ARBA" id="ARBA00022989"/>
    </source>
</evidence>
<dbReference type="InterPro" id="IPR025966">
    <property type="entry name" value="OppC_N"/>
</dbReference>
<keyword evidence="5" id="KW-0813">Transport</keyword>
<feature type="transmembrane region" description="Helical" evidence="5">
    <location>
        <begin position="325"/>
        <end position="349"/>
    </location>
</feature>
<keyword evidence="2 5" id="KW-0812">Transmembrane</keyword>
<dbReference type="PROSITE" id="PS50928">
    <property type="entry name" value="ABC_TM1"/>
    <property type="match status" value="1"/>
</dbReference>
<dbReference type="CDD" id="cd06261">
    <property type="entry name" value="TM_PBP2"/>
    <property type="match status" value="1"/>
</dbReference>
<proteinExistence type="inferred from homology"/>
<feature type="transmembrane region" description="Helical" evidence="5">
    <location>
        <begin position="265"/>
        <end position="287"/>
    </location>
</feature>
<dbReference type="Gene3D" id="1.10.3720.10">
    <property type="entry name" value="MetI-like"/>
    <property type="match status" value="1"/>
</dbReference>
<reference evidence="7" key="1">
    <citation type="submission" date="2019-09" db="EMBL/GenBank/DDBJ databases">
        <title>Characterisation of the sponge microbiome using genome-centric metagenomics.</title>
        <authorList>
            <person name="Engelberts J.P."/>
            <person name="Robbins S.J."/>
            <person name="De Goeij J.M."/>
            <person name="Aranda M."/>
            <person name="Bell S.C."/>
            <person name="Webster N.S."/>
        </authorList>
    </citation>
    <scope>NUCLEOTIDE SEQUENCE</scope>
    <source>
        <strain evidence="7">SB0662_bin_9</strain>
    </source>
</reference>
<feature type="transmembrane region" description="Helical" evidence="5">
    <location>
        <begin position="201"/>
        <end position="229"/>
    </location>
</feature>
<organism evidence="7">
    <name type="scientific">Caldilineaceae bacterium SB0662_bin_9</name>
    <dbReference type="NCBI Taxonomy" id="2605258"/>
    <lineage>
        <taxon>Bacteria</taxon>
        <taxon>Bacillati</taxon>
        <taxon>Chloroflexota</taxon>
        <taxon>Caldilineae</taxon>
        <taxon>Caldilineales</taxon>
        <taxon>Caldilineaceae</taxon>
    </lineage>
</organism>
<dbReference type="InterPro" id="IPR000515">
    <property type="entry name" value="MetI-like"/>
</dbReference>
<dbReference type="EMBL" id="VXPY01000066">
    <property type="protein sequence ID" value="MYD90526.1"/>
    <property type="molecule type" value="Genomic_DNA"/>
</dbReference>
<feature type="transmembrane region" description="Helical" evidence="5">
    <location>
        <begin position="241"/>
        <end position="259"/>
    </location>
</feature>